<dbReference type="EMBL" id="ML143465">
    <property type="protein sequence ID" value="TBU25208.1"/>
    <property type="molecule type" value="Genomic_DNA"/>
</dbReference>
<dbReference type="OMA" id="TRDNPEW"/>
<dbReference type="Proteomes" id="UP000292957">
    <property type="component" value="Unassembled WGS sequence"/>
</dbReference>
<reference evidence="1" key="1">
    <citation type="submission" date="2019-01" db="EMBL/GenBank/DDBJ databases">
        <title>Draft genome sequences of three monokaryotic isolates of the white-rot basidiomycete fungus Dichomitus squalens.</title>
        <authorList>
            <consortium name="DOE Joint Genome Institute"/>
            <person name="Lopez S.C."/>
            <person name="Andreopoulos B."/>
            <person name="Pangilinan J."/>
            <person name="Lipzen A."/>
            <person name="Riley R."/>
            <person name="Ahrendt S."/>
            <person name="Ng V."/>
            <person name="Barry K."/>
            <person name="Daum C."/>
            <person name="Grigoriev I.V."/>
            <person name="Hilden K.S."/>
            <person name="Makela M.R."/>
            <person name="de Vries R.P."/>
        </authorList>
    </citation>
    <scope>NUCLEOTIDE SEQUENCE [LARGE SCALE GENOMIC DNA]</scope>
    <source>
        <strain evidence="1">OM18370.1</strain>
    </source>
</reference>
<gene>
    <name evidence="1" type="ORF">BD311DRAFT_728218</name>
</gene>
<dbReference type="OrthoDB" id="3357408at2759"/>
<accession>A0A4Q9NNG0</accession>
<organism evidence="1">
    <name type="scientific">Dichomitus squalens</name>
    <dbReference type="NCBI Taxonomy" id="114155"/>
    <lineage>
        <taxon>Eukaryota</taxon>
        <taxon>Fungi</taxon>
        <taxon>Dikarya</taxon>
        <taxon>Basidiomycota</taxon>
        <taxon>Agaricomycotina</taxon>
        <taxon>Agaricomycetes</taxon>
        <taxon>Polyporales</taxon>
        <taxon>Polyporaceae</taxon>
        <taxon>Dichomitus</taxon>
    </lineage>
</organism>
<dbReference type="AlphaFoldDB" id="A0A4Q9NNG0"/>
<protein>
    <submittedName>
        <fullName evidence="1">Uncharacterized protein</fullName>
    </submittedName>
</protein>
<sequence>MSASFPLSKAYFVALFCEAILHGIFTVLAGGAVYLLLLSTVHIALSLRQNLIAFFAQHAAEGALSILNDQGNPIVYMQILIEVVNDSIVCWRAWVLWGRDYRVVIPPILCISGGLATGIGMVHAFAVSPPGQEVYDADITSWFLAFGVLTCISNIYCVVAISDARATFRNMRQYSRGMVIRGGKYHSALLIIVESGVLYCVVLIITVILFASDNNGVYVIADMLSHLTGIYPTVIIVLVSLKMTFYDDVARAQKTLTTFQAEAPSGEFRTTVDSRRRARGAVESGESGETESTYVLEPMSFAPRRSLDLRGAFPSNVSAKEDGLIC</sequence>
<proteinExistence type="predicted"/>
<name>A0A4Q9NNG0_9APHY</name>
<evidence type="ECO:0000313" key="1">
    <source>
        <dbReference type="EMBL" id="TBU25208.1"/>
    </source>
</evidence>